<evidence type="ECO:0000256" key="1">
    <source>
        <dbReference type="ARBA" id="ARBA00001946"/>
    </source>
</evidence>
<comment type="subunit">
    <text evidence="11 12">Monomer. Binds crRNA and tracrRNA.</text>
</comment>
<gene>
    <name evidence="12" type="primary">cas9</name>
    <name evidence="14" type="ORF">NCTC11157_01985</name>
</gene>
<evidence type="ECO:0000256" key="10">
    <source>
        <dbReference type="ARBA" id="ARBA00023211"/>
    </source>
</evidence>
<evidence type="ECO:0000256" key="7">
    <source>
        <dbReference type="ARBA" id="ARBA00022884"/>
    </source>
</evidence>
<feature type="binding site" evidence="12">
    <location>
        <position position="8"/>
    </location>
    <ligand>
        <name>Mg(2+)</name>
        <dbReference type="ChEBI" id="CHEBI:18420"/>
        <label>2</label>
    </ligand>
</feature>
<dbReference type="GO" id="GO:0051607">
    <property type="term" value="P:defense response to virus"/>
    <property type="evidence" value="ECO:0007669"/>
    <property type="project" value="UniProtKB-UniRule"/>
</dbReference>
<evidence type="ECO:0000256" key="11">
    <source>
        <dbReference type="ARBA" id="ARBA00046380"/>
    </source>
</evidence>
<keyword evidence="2 12" id="KW-0540">Nuclease</keyword>
<keyword evidence="10" id="KW-0464">Manganese</keyword>
<evidence type="ECO:0000256" key="8">
    <source>
        <dbReference type="ARBA" id="ARBA00023118"/>
    </source>
</evidence>
<dbReference type="Pfam" id="PF18541">
    <property type="entry name" value="RuvC_III"/>
    <property type="match status" value="1"/>
</dbReference>
<feature type="active site" description="Proton acceptor for HNH nuclease domain" evidence="12">
    <location>
        <position position="766"/>
    </location>
</feature>
<keyword evidence="9 12" id="KW-0238">DNA-binding</keyword>
<name>A0A379E0L9_9BACT</name>
<feature type="binding site" evidence="12">
    <location>
        <position position="932"/>
    </location>
    <ligand>
        <name>Mg(2+)</name>
        <dbReference type="ChEBI" id="CHEBI:18420"/>
        <label>2</label>
    </ligand>
</feature>
<dbReference type="RefSeq" id="WP_021670015.1">
    <property type="nucleotide sequence ID" value="NZ_UGTL01000001.1"/>
</dbReference>
<dbReference type="GO" id="GO:0004519">
    <property type="term" value="F:endonuclease activity"/>
    <property type="evidence" value="ECO:0007669"/>
    <property type="project" value="UniProtKB-UniRule"/>
</dbReference>
<accession>A0A379E0L9</accession>
<keyword evidence="7 12" id="KW-0694">RNA-binding</keyword>
<dbReference type="Pfam" id="PF13395">
    <property type="entry name" value="HNH_4"/>
    <property type="match status" value="1"/>
</dbReference>
<dbReference type="GO" id="GO:0043571">
    <property type="term" value="P:maintenance of CRISPR repeat elements"/>
    <property type="evidence" value="ECO:0007669"/>
    <property type="project" value="UniProtKB-UniRule"/>
</dbReference>
<feature type="domain" description="HNH Cas9-type" evidence="13">
    <location>
        <begin position="684"/>
        <end position="850"/>
    </location>
</feature>
<dbReference type="EC" id="3.1.-.-" evidence="12"/>
<dbReference type="Proteomes" id="UP000254072">
    <property type="component" value="Unassembled WGS sequence"/>
</dbReference>
<evidence type="ECO:0000256" key="12">
    <source>
        <dbReference type="HAMAP-Rule" id="MF_01480"/>
    </source>
</evidence>
<keyword evidence="3 12" id="KW-0479">Metal-binding</keyword>
<evidence type="ECO:0000256" key="5">
    <source>
        <dbReference type="ARBA" id="ARBA00022801"/>
    </source>
</evidence>
<keyword evidence="5 12" id="KW-0378">Hydrolase</keyword>
<dbReference type="GO" id="GO:0046872">
    <property type="term" value="F:metal ion binding"/>
    <property type="evidence" value="ECO:0007669"/>
    <property type="project" value="UniProtKB-UniRule"/>
</dbReference>
<feature type="binding site" evidence="12">
    <location>
        <position position="686"/>
    </location>
    <ligand>
        <name>Mg(2+)</name>
        <dbReference type="ChEBI" id="CHEBI:18420"/>
        <label>2</label>
    </ligand>
</feature>
<proteinExistence type="inferred from homology"/>
<dbReference type="InterPro" id="IPR041383">
    <property type="entry name" value="RuvC_III"/>
</dbReference>
<evidence type="ECO:0000313" key="15">
    <source>
        <dbReference type="Proteomes" id="UP000254072"/>
    </source>
</evidence>
<comment type="domain">
    <text evidence="12">Has 2 endonuclease domains. The discontinuous RuvC-like domain cleaves the target DNA noncomplementary to crRNA while the HNH nuclease domain cleaves the target DNA complementary to crRNA.</text>
</comment>
<dbReference type="EMBL" id="UGTL01000001">
    <property type="protein sequence ID" value="SUB86236.1"/>
    <property type="molecule type" value="Genomic_DNA"/>
</dbReference>
<dbReference type="HAMAP" id="MF_01480">
    <property type="entry name" value="Cas9"/>
    <property type="match status" value="1"/>
</dbReference>
<evidence type="ECO:0000256" key="2">
    <source>
        <dbReference type="ARBA" id="ARBA00022722"/>
    </source>
</evidence>
<keyword evidence="6 12" id="KW-0460">Magnesium</keyword>
<protein>
    <recommendedName>
        <fullName evidence="12">CRISPR-associated endonuclease Cas9</fullName>
        <ecNumber evidence="12">3.1.-.-</ecNumber>
    </recommendedName>
</protein>
<comment type="similarity">
    <text evidence="12">Belongs to the CRISPR-associated Cas9 family.</text>
</comment>
<feature type="binding site" evidence="12">
    <location>
        <position position="8"/>
    </location>
    <ligand>
        <name>Mg(2+)</name>
        <dbReference type="ChEBI" id="CHEBI:18420"/>
        <label>1</label>
    </ligand>
</feature>
<feature type="binding site" evidence="12">
    <location>
        <position position="682"/>
    </location>
    <ligand>
        <name>Mg(2+)</name>
        <dbReference type="ChEBI" id="CHEBI:18420"/>
        <label>1</label>
    </ligand>
</feature>
<evidence type="ECO:0000259" key="13">
    <source>
        <dbReference type="PROSITE" id="PS51749"/>
    </source>
</evidence>
<dbReference type="GO" id="GO:0016787">
    <property type="term" value="F:hydrolase activity"/>
    <property type="evidence" value="ECO:0007669"/>
    <property type="project" value="UniProtKB-KW"/>
</dbReference>
<dbReference type="PROSITE" id="PS51749">
    <property type="entry name" value="HNH_CAS9"/>
    <property type="match status" value="1"/>
</dbReference>
<dbReference type="InterPro" id="IPR033114">
    <property type="entry name" value="HNH_CAS9"/>
</dbReference>
<evidence type="ECO:0000256" key="6">
    <source>
        <dbReference type="ARBA" id="ARBA00022842"/>
    </source>
</evidence>
<dbReference type="GO" id="GO:0003723">
    <property type="term" value="F:RNA binding"/>
    <property type="evidence" value="ECO:0007669"/>
    <property type="project" value="UniProtKB-UniRule"/>
</dbReference>
<dbReference type="InterPro" id="IPR028629">
    <property type="entry name" value="Cas9"/>
</dbReference>
<feature type="active site" description="For RuvC-like nuclease domain" evidence="12">
    <location>
        <position position="8"/>
    </location>
</feature>
<evidence type="ECO:0000313" key="14">
    <source>
        <dbReference type="EMBL" id="SUB86236.1"/>
    </source>
</evidence>
<evidence type="ECO:0000256" key="4">
    <source>
        <dbReference type="ARBA" id="ARBA00022759"/>
    </source>
</evidence>
<sequence>MKKILGLDLGTTSIGWALVNEAETESEKSSIIRLGVRVNPLTIDEKGNFEKGKAITTNSDRQQRHSARINLQRYKLRRQNLCDCLQIGGLLGSESMYEEGKESTFETYKLRAKAATEKVALHEFARILFMLNKKRGYKSNRKANSKEDGQAFDGMTIAKKLYEENLTPAEYSLQLLNKGKKFSPSYYRSDLESELNRIWEEQKKYYPEILTDDFYQQLEGKTKVNTTKIFLAKYGIYTADLKGLDKKMQPLKWRIEALNKQVDKEVLTFVVSDLKGQIEKTSGLLGEISDRSKELYFNKQTVGQYVWASLKENPHVSIKNKPFYRQDYLDEFEKIWETQAAFHKELTPELKKEIRDIIIFYQRPLKSKKGLISICELEQKKEKVIIEGKEKEILIGSKVAPKSSPMYQEFRIWQNLNNVLLIDTEINESRPLDEEEKALLYNELSVRAKLSETEALKTINKKGKHWDLNFKELEGNRTQAVLFECYNRIITQTGHEECNFKKISAEDIRHYVATIFKNLGFNTDILDFNPSLEKHELEKQPMYQLWHLLYSYESDKSRTGNESLLNKLEANFGFPQEYASVLADATFEDDYGNISVKAIRKILPHLHDGYDYSEACERAGYNHSVRSLTKEELAQKVYKDRLDLLPKNSLRNPVVEKILNQMINVINAIIVEYGKPDEIRIEMARELKSSAAKREERTKSINQNAAENKRITEILQTEFGLSYISRNDIVKYKLYQELEANGFKTLYSNTYIPKEKLFSKDFDIEHIVPKARLFDDSFGNKTIEARDVNLAKSNKTAFDFVKEKYGEQGIEEYKKKLDTLLKENAISSGKYKKLMMSEADIPSDFINRDLRNTQYIARKAYEILGELVKTITPTTGKITDRLREDWQLIDVMKELNFEKYDRLGLTEVIEDRDGRKIKRIKDWTKRNDHRHHAMDALTIAFTKPSYIQYLNNLNARSDKSGSIYAIETKELHRENNTLRFNAPMPLNEFRKEAKRHLSAILVSIKAKNKVMTQNVNKIKTKNGIIKKVQLTPRGALHNETIYGTKMRPIIKMVKIGAALDEATINKVSSPTIREALLKRLNEYSGDAKKAFAGKNAITKNPIYLNAEHTKTAPAMVKIVEWEMYYPIRKLITPDLKIEKVIDNGIKEILKKRLKEFGGDAKKAFSNLDECPIYLDEEKNITLKRVSIEGVLSAIPVHTLKNHAGKEIKDEDGKAVLGDYVQTSNNHHVAIYQDAKGNLQDNVISFFEAAERKSQNVPIVDKNLNRDKGWHFLYTMKQNEYFVFPNEETGFVPSEIDLMDENNYEMISPNLFRVQTMSRVDYGKTIIREYVFRNHLETILNDNLKLKGLVFKKIKSLKALEGIVKVRVNAIGKIVAVGEYD</sequence>
<dbReference type="InterPro" id="IPR036397">
    <property type="entry name" value="RNaseH_sf"/>
</dbReference>
<feature type="binding site" evidence="12">
    <location>
        <position position="686"/>
    </location>
    <ligand>
        <name>Mg(2+)</name>
        <dbReference type="ChEBI" id="CHEBI:18420"/>
        <label>1</label>
    </ligand>
</feature>
<dbReference type="GO" id="GO:0003677">
    <property type="term" value="F:DNA binding"/>
    <property type="evidence" value="ECO:0007669"/>
    <property type="project" value="UniProtKB-UniRule"/>
</dbReference>
<comment type="cofactor">
    <cofactor evidence="1 12">
        <name>Mg(2+)</name>
        <dbReference type="ChEBI" id="CHEBI:18420"/>
    </cofactor>
</comment>
<dbReference type="GeneID" id="91083147"/>
<dbReference type="InterPro" id="IPR003615">
    <property type="entry name" value="HNH_nuc"/>
</dbReference>
<comment type="function">
    <text evidence="12">CRISPR (clustered regularly interspaced short palindromic repeat) is an adaptive immune system that provides protection against mobile genetic elements (viruses, transposable elements and conjugative plasmids). CRISPR clusters contain spacers, sequences complementary to antecedent mobile elements, and target invading nucleic acids. CRISPR clusters are transcribed and processed into CRISPR RNA (crRNA). In type II CRISPR systems correct processing of pre-crRNA requires a trans-encoded small RNA (tracrRNA), endogenous ribonuclease 3 (rnc) and this protein. The tracrRNA serves as a guide for ribonuclease 3-aided processing of pre-crRNA. Subsequently Cas9/crRNA/tracrRNA endonucleolytically cleaves linear or circular dsDNA target complementary to the spacer; Cas9 is inactive in the absence of the 2 guide RNAs (gRNA). Cas9 recognizes the protospacer adjacent motif (PAM) in the CRISPR repeat sequences to help distinguish self versus nonself, as targets within the bacterial CRISPR locus do not have PAMs. PAM recognition is also required for catalytic activity.</text>
</comment>
<keyword evidence="4 12" id="KW-0255">Endonuclease</keyword>
<dbReference type="NCBIfam" id="TIGR01865">
    <property type="entry name" value="cas_Csn1"/>
    <property type="match status" value="2"/>
</dbReference>
<evidence type="ECO:0000256" key="3">
    <source>
        <dbReference type="ARBA" id="ARBA00022723"/>
    </source>
</evidence>
<dbReference type="Gene3D" id="3.30.420.10">
    <property type="entry name" value="Ribonuclease H-like superfamily/Ribonuclease H"/>
    <property type="match status" value="3"/>
</dbReference>
<dbReference type="OrthoDB" id="9777169at2"/>
<keyword evidence="8 12" id="KW-0051">Antiviral defense</keyword>
<reference evidence="14 15" key="1">
    <citation type="submission" date="2018-06" db="EMBL/GenBank/DDBJ databases">
        <authorList>
            <consortium name="Pathogen Informatics"/>
            <person name="Doyle S."/>
        </authorList>
    </citation>
    <scope>NUCLEOTIDE SEQUENCE [LARGE SCALE GENOMIC DNA]</scope>
    <source>
        <strain evidence="14 15">NCTC11157</strain>
    </source>
</reference>
<evidence type="ECO:0000256" key="9">
    <source>
        <dbReference type="ARBA" id="ARBA00023125"/>
    </source>
</evidence>
<organism evidence="14 15">
    <name type="scientific">Prevotella disiens</name>
    <dbReference type="NCBI Taxonomy" id="28130"/>
    <lineage>
        <taxon>Bacteria</taxon>
        <taxon>Pseudomonadati</taxon>
        <taxon>Bacteroidota</taxon>
        <taxon>Bacteroidia</taxon>
        <taxon>Bacteroidales</taxon>
        <taxon>Prevotellaceae</taxon>
        <taxon>Prevotella</taxon>
    </lineage>
</organism>